<gene>
    <name evidence="2" type="ORF">ACFO4L_00400</name>
</gene>
<dbReference type="EMBL" id="JBHSGK010000001">
    <property type="protein sequence ID" value="MFC4735029.1"/>
    <property type="molecule type" value="Genomic_DNA"/>
</dbReference>
<dbReference type="Proteomes" id="UP001595896">
    <property type="component" value="Unassembled WGS sequence"/>
</dbReference>
<sequence length="587" mass="67241">MILITAAAALTFLPLQRTWWQRTDFRRLLAPRYILGLFYGAFLFYAGLADQSVTLLIAAYVPVVAVWLIIDNVVVYMTVRTFRKKEASAGAGIGILLLVASMAFFIFQPLFLADAKYDIAGGEEVTSDDLPPVNEESIPVVPRSYAEYRADIMMGQLENPAFFTLGSTRIQRVDDALYWITPIEYDDFFRWVRADNVPGFIMVSAENPREDPQLIETDMQYVPSAFFHENLERHVRMAYPDVVMLDTTFEVDTDGNPYYIVSYGHYTQFRRVADVDGIITVDPADGSMENYEAEDAPEWVNRVYPPHIAEERNEWFGMYSRGLINRYFGREGLTQPTTWSADDTVTGIVDDDLQLNWFTDHMRLTDEGEEGSRSMVGFTMFDARTGDLRYFRDASGMLNGRTAMDLAERTFRRDDYVAGTPSLYPIYGQYTWVVPLMDRNAVLREVMLVHAGDENVYGYGSTKREAFNAYQLELSTTVDDDVVPGELTDMVEEEKTIGRVYHWDREENVTVRIWFEGEDRIFTLNASSHPTAVFLEPGDDITIRYMDSGEAVQPIEEMDFDLIPVEDEEADFLEDIELDEEDPDNDQ</sequence>
<proteinExistence type="predicted"/>
<name>A0ABV9NU23_9BACI</name>
<comment type="caution">
    <text evidence="2">The sequence shown here is derived from an EMBL/GenBank/DDBJ whole genome shotgun (WGS) entry which is preliminary data.</text>
</comment>
<feature type="transmembrane region" description="Helical" evidence="1">
    <location>
        <begin position="55"/>
        <end position="77"/>
    </location>
</feature>
<organism evidence="2 3">
    <name type="scientific">Bacillus daqingensis</name>
    <dbReference type="NCBI Taxonomy" id="872396"/>
    <lineage>
        <taxon>Bacteria</taxon>
        <taxon>Bacillati</taxon>
        <taxon>Bacillota</taxon>
        <taxon>Bacilli</taxon>
        <taxon>Bacillales</taxon>
        <taxon>Bacillaceae</taxon>
        <taxon>Bacillus</taxon>
    </lineage>
</organism>
<evidence type="ECO:0000256" key="1">
    <source>
        <dbReference type="SAM" id="Phobius"/>
    </source>
</evidence>
<reference evidence="3" key="1">
    <citation type="journal article" date="2019" name="Int. J. Syst. Evol. Microbiol.">
        <title>The Global Catalogue of Microorganisms (GCM) 10K type strain sequencing project: providing services to taxonomists for standard genome sequencing and annotation.</title>
        <authorList>
            <consortium name="The Broad Institute Genomics Platform"/>
            <consortium name="The Broad Institute Genome Sequencing Center for Infectious Disease"/>
            <person name="Wu L."/>
            <person name="Ma J."/>
        </authorList>
    </citation>
    <scope>NUCLEOTIDE SEQUENCE [LARGE SCALE GENOMIC DNA]</scope>
    <source>
        <strain evidence="3">JCM 12165</strain>
    </source>
</reference>
<keyword evidence="1" id="KW-0812">Transmembrane</keyword>
<keyword evidence="1" id="KW-0472">Membrane</keyword>
<protein>
    <submittedName>
        <fullName evidence="2">Uncharacterized protein</fullName>
    </submittedName>
</protein>
<feature type="transmembrane region" description="Helical" evidence="1">
    <location>
        <begin position="89"/>
        <end position="107"/>
    </location>
</feature>
<dbReference type="RefSeq" id="WP_377907771.1">
    <property type="nucleotide sequence ID" value="NZ_JBHSGK010000001.1"/>
</dbReference>
<evidence type="ECO:0000313" key="2">
    <source>
        <dbReference type="EMBL" id="MFC4735029.1"/>
    </source>
</evidence>
<feature type="transmembrane region" description="Helical" evidence="1">
    <location>
        <begin position="33"/>
        <end position="48"/>
    </location>
</feature>
<accession>A0ABV9NU23</accession>
<evidence type="ECO:0000313" key="3">
    <source>
        <dbReference type="Proteomes" id="UP001595896"/>
    </source>
</evidence>
<keyword evidence="1" id="KW-1133">Transmembrane helix</keyword>
<keyword evidence="3" id="KW-1185">Reference proteome</keyword>